<feature type="region of interest" description="Disordered" evidence="1">
    <location>
        <begin position="67"/>
        <end position="207"/>
    </location>
</feature>
<proteinExistence type="predicted"/>
<name>A0A494UZV3_9ACTN</name>
<feature type="compositionally biased region" description="Basic and acidic residues" evidence="1">
    <location>
        <begin position="1"/>
        <end position="14"/>
    </location>
</feature>
<keyword evidence="2" id="KW-1133">Transmembrane helix</keyword>
<evidence type="ECO:0000256" key="2">
    <source>
        <dbReference type="SAM" id="Phobius"/>
    </source>
</evidence>
<dbReference type="Proteomes" id="UP000282170">
    <property type="component" value="Chromosome"/>
</dbReference>
<feature type="region of interest" description="Disordered" evidence="1">
    <location>
        <begin position="1"/>
        <end position="22"/>
    </location>
</feature>
<keyword evidence="2" id="KW-0812">Transmembrane</keyword>
<dbReference type="GeneID" id="93883547"/>
<dbReference type="RefSeq" id="WP_121545988.1">
    <property type="nucleotide sequence ID" value="NZ_CP023407.1"/>
</dbReference>
<evidence type="ECO:0000313" key="3">
    <source>
        <dbReference type="EMBL" id="AYL36101.1"/>
    </source>
</evidence>
<accession>A0A494UZV3</accession>
<keyword evidence="4" id="KW-1185">Reference proteome</keyword>
<sequence length="370" mass="36113">MTAHEEHRDPSHEDAEYDGMDALMAAILDEPLPAGAAQDPALTAAHRAAVADIGVLRERLALIGDALAGPAPASGTPDAATADLPAPKPTDTEAPGTPAAHRAPAATEDSGAPVGRGEAAGRERSGEPSGRGESDDGGVAGVRPGRDGDGRSGGGSRPQDGARSGGGAGSRQGAGFGGSAAARSGVRGPGGGGPPGTGGGSRGPHRRRRPLRVALGALAAAAAATVVVGMGWLVAQPGGGLSGSAEDSAAAQSDAKEAAGVAFGSPRYLACARLVAEGTVLAVEPAPGAGAERVTLAVSRYHKGGGGDEVTFLRDPAAGDPPLHDGDRVLIGMPVDGVHPDAVVVGEADIAAERARIIASLPESRTLSCG</sequence>
<feature type="compositionally biased region" description="Basic and acidic residues" evidence="1">
    <location>
        <begin position="119"/>
        <end position="134"/>
    </location>
</feature>
<dbReference type="EMBL" id="CP023407">
    <property type="protein sequence ID" value="AYL36101.1"/>
    <property type="molecule type" value="Genomic_DNA"/>
</dbReference>
<evidence type="ECO:0000313" key="4">
    <source>
        <dbReference type="Proteomes" id="UP000282170"/>
    </source>
</evidence>
<feature type="compositionally biased region" description="Gly residues" evidence="1">
    <location>
        <begin position="187"/>
        <end position="202"/>
    </location>
</feature>
<keyword evidence="2" id="KW-0472">Membrane</keyword>
<gene>
    <name evidence="3" type="ORF">CNQ36_12030</name>
</gene>
<dbReference type="AlphaFoldDB" id="A0A494UZV3"/>
<feature type="transmembrane region" description="Helical" evidence="2">
    <location>
        <begin position="211"/>
        <end position="235"/>
    </location>
</feature>
<protein>
    <submittedName>
        <fullName evidence="3">Uncharacterized protein</fullName>
    </submittedName>
</protein>
<evidence type="ECO:0000256" key="1">
    <source>
        <dbReference type="SAM" id="MobiDB-lite"/>
    </source>
</evidence>
<feature type="compositionally biased region" description="Low complexity" evidence="1">
    <location>
        <begin position="76"/>
        <end position="85"/>
    </location>
</feature>
<dbReference type="KEGG" id="sfug:CNQ36_12030"/>
<feature type="compositionally biased region" description="Gly residues" evidence="1">
    <location>
        <begin position="163"/>
        <end position="178"/>
    </location>
</feature>
<reference evidence="3 4" key="1">
    <citation type="submission" date="2017-09" db="EMBL/GenBank/DDBJ databases">
        <authorList>
            <person name="Zhang H."/>
            <person name="Hu S."/>
            <person name="Xu J."/>
            <person name="He Z."/>
        </authorList>
    </citation>
    <scope>NUCLEOTIDE SEQUENCE [LARGE SCALE GENOMIC DNA]</scope>
    <source>
        <strain evidence="3 4">TXX3120</strain>
    </source>
</reference>
<organism evidence="3 4">
    <name type="scientific">Streptomyces fungicidicus</name>
    <dbReference type="NCBI Taxonomy" id="68203"/>
    <lineage>
        <taxon>Bacteria</taxon>
        <taxon>Bacillati</taxon>
        <taxon>Actinomycetota</taxon>
        <taxon>Actinomycetes</taxon>
        <taxon>Kitasatosporales</taxon>
        <taxon>Streptomycetaceae</taxon>
        <taxon>Streptomyces</taxon>
    </lineage>
</organism>